<dbReference type="Pfam" id="PF00534">
    <property type="entry name" value="Glycos_transf_1"/>
    <property type="match status" value="1"/>
</dbReference>
<dbReference type="EMBL" id="MU129079">
    <property type="protein sequence ID" value="KAF9507501.1"/>
    <property type="molecule type" value="Genomic_DNA"/>
</dbReference>
<dbReference type="Pfam" id="PF13439">
    <property type="entry name" value="Glyco_transf_4"/>
    <property type="match status" value="1"/>
</dbReference>
<dbReference type="SUPFAM" id="SSF53756">
    <property type="entry name" value="UDP-Glycosyltransferase/glycogen phosphorylase"/>
    <property type="match status" value="1"/>
</dbReference>
<evidence type="ECO:0000259" key="2">
    <source>
        <dbReference type="Pfam" id="PF00534"/>
    </source>
</evidence>
<proteinExistence type="predicted"/>
<dbReference type="PANTHER" id="PTHR45947:SF3">
    <property type="entry name" value="SULFOQUINOVOSYL TRANSFERASE SQD2"/>
    <property type="match status" value="1"/>
</dbReference>
<sequence length="508" mass="56263">MSDARIGEVVISFRDESTTSHSAKRKLRIAIVSENLMPKVDGVTRCLARLLAHLREEGHEAVVLGPQSGMTHYETYPLVGTAGIPLVLYPGLKLNFLRPKFLRIIREFNPDVIHIVEPIWLGAQVLIAMQLGWCGKEWTADNHPGLGRGVGGPVVASYHTNLPTYASLFGFPWAEPIMWRFVRWLHGKVLLTACPSKSTAEMLKSRGFSTLRIWSRGVDLSLFGSHQRSSRRRASWGVDVVPDRGCLYDYSPDVASMLSKGVIPPLTPPPSPDLLPADMQLRMNESVVVLYVGRISYEKNLVMLIRAFDLLQRAAPADVPEPKLVLLNRRSSFPSYTETFGQVVLEALASGLPVVGLDAEGTRDLVNDGRTGYLLSKPAGLEWKTALADSSSQVFETAAENFSILLQNVVFDRKAQDIMRRRATEEGAEGHTWFDAMEAMVDHYREAIEMANQREGAATPPRDSPIIDFVRRCAVGVAAVIVDASVLSYEGTYYDNTTDTSRAKLLRA</sequence>
<dbReference type="Proteomes" id="UP000886523">
    <property type="component" value="Unassembled WGS sequence"/>
</dbReference>
<protein>
    <submittedName>
        <fullName evidence="4">Glycosyltransferase family 4 protein</fullName>
    </submittedName>
</protein>
<dbReference type="AlphaFoldDB" id="A0A9P6DM25"/>
<organism evidence="4 5">
    <name type="scientific">Hydnum rufescens UP504</name>
    <dbReference type="NCBI Taxonomy" id="1448309"/>
    <lineage>
        <taxon>Eukaryota</taxon>
        <taxon>Fungi</taxon>
        <taxon>Dikarya</taxon>
        <taxon>Basidiomycota</taxon>
        <taxon>Agaricomycotina</taxon>
        <taxon>Agaricomycetes</taxon>
        <taxon>Cantharellales</taxon>
        <taxon>Hydnaceae</taxon>
        <taxon>Hydnum</taxon>
    </lineage>
</organism>
<keyword evidence="5" id="KW-1185">Reference proteome</keyword>
<gene>
    <name evidence="4" type="ORF">BS47DRAFT_1366616</name>
</gene>
<evidence type="ECO:0000259" key="3">
    <source>
        <dbReference type="Pfam" id="PF13439"/>
    </source>
</evidence>
<dbReference type="OrthoDB" id="443318at2759"/>
<reference evidence="4" key="1">
    <citation type="journal article" date="2020" name="Nat. Commun.">
        <title>Large-scale genome sequencing of mycorrhizal fungi provides insights into the early evolution of symbiotic traits.</title>
        <authorList>
            <person name="Miyauchi S."/>
            <person name="Kiss E."/>
            <person name="Kuo A."/>
            <person name="Drula E."/>
            <person name="Kohler A."/>
            <person name="Sanchez-Garcia M."/>
            <person name="Morin E."/>
            <person name="Andreopoulos B."/>
            <person name="Barry K.W."/>
            <person name="Bonito G."/>
            <person name="Buee M."/>
            <person name="Carver A."/>
            <person name="Chen C."/>
            <person name="Cichocki N."/>
            <person name="Clum A."/>
            <person name="Culley D."/>
            <person name="Crous P.W."/>
            <person name="Fauchery L."/>
            <person name="Girlanda M."/>
            <person name="Hayes R.D."/>
            <person name="Keri Z."/>
            <person name="LaButti K."/>
            <person name="Lipzen A."/>
            <person name="Lombard V."/>
            <person name="Magnuson J."/>
            <person name="Maillard F."/>
            <person name="Murat C."/>
            <person name="Nolan M."/>
            <person name="Ohm R.A."/>
            <person name="Pangilinan J."/>
            <person name="Pereira M.F."/>
            <person name="Perotto S."/>
            <person name="Peter M."/>
            <person name="Pfister S."/>
            <person name="Riley R."/>
            <person name="Sitrit Y."/>
            <person name="Stielow J.B."/>
            <person name="Szollosi G."/>
            <person name="Zifcakova L."/>
            <person name="Stursova M."/>
            <person name="Spatafora J.W."/>
            <person name="Tedersoo L."/>
            <person name="Vaario L.M."/>
            <person name="Yamada A."/>
            <person name="Yan M."/>
            <person name="Wang P."/>
            <person name="Xu J."/>
            <person name="Bruns T."/>
            <person name="Baldrian P."/>
            <person name="Vilgalys R."/>
            <person name="Dunand C."/>
            <person name="Henrissat B."/>
            <person name="Grigoriev I.V."/>
            <person name="Hibbett D."/>
            <person name="Nagy L.G."/>
            <person name="Martin F.M."/>
        </authorList>
    </citation>
    <scope>NUCLEOTIDE SEQUENCE</scope>
    <source>
        <strain evidence="4">UP504</strain>
    </source>
</reference>
<accession>A0A9P6DM25</accession>
<dbReference type="InterPro" id="IPR028098">
    <property type="entry name" value="Glyco_trans_4-like_N"/>
</dbReference>
<evidence type="ECO:0000256" key="1">
    <source>
        <dbReference type="ARBA" id="ARBA00022676"/>
    </source>
</evidence>
<comment type="caution">
    <text evidence="4">The sequence shown here is derived from an EMBL/GenBank/DDBJ whole genome shotgun (WGS) entry which is preliminary data.</text>
</comment>
<dbReference type="PANTHER" id="PTHR45947">
    <property type="entry name" value="SULFOQUINOVOSYL TRANSFERASE SQD2"/>
    <property type="match status" value="1"/>
</dbReference>
<dbReference type="Gene3D" id="3.40.50.2000">
    <property type="entry name" value="Glycogen Phosphorylase B"/>
    <property type="match status" value="2"/>
</dbReference>
<name>A0A9P6DM25_9AGAM</name>
<feature type="domain" description="Glycosyltransferase subfamily 4-like N-terminal" evidence="3">
    <location>
        <begin position="40"/>
        <end position="221"/>
    </location>
</feature>
<dbReference type="GO" id="GO:0016757">
    <property type="term" value="F:glycosyltransferase activity"/>
    <property type="evidence" value="ECO:0007669"/>
    <property type="project" value="UniProtKB-KW"/>
</dbReference>
<keyword evidence="1" id="KW-0808">Transferase</keyword>
<evidence type="ECO:0000313" key="4">
    <source>
        <dbReference type="EMBL" id="KAF9507501.1"/>
    </source>
</evidence>
<keyword evidence="1" id="KW-0328">Glycosyltransferase</keyword>
<dbReference type="InterPro" id="IPR050194">
    <property type="entry name" value="Glycosyltransferase_grp1"/>
</dbReference>
<dbReference type="InterPro" id="IPR001296">
    <property type="entry name" value="Glyco_trans_1"/>
</dbReference>
<evidence type="ECO:0000313" key="5">
    <source>
        <dbReference type="Proteomes" id="UP000886523"/>
    </source>
</evidence>
<feature type="domain" description="Glycosyl transferase family 1" evidence="2">
    <location>
        <begin position="333"/>
        <end position="378"/>
    </location>
</feature>